<reference evidence="1" key="1">
    <citation type="submission" date="2020-11" db="EMBL/GenBank/DDBJ databases">
        <authorList>
            <person name="Whiteford S."/>
        </authorList>
    </citation>
    <scope>NUCLEOTIDE SEQUENCE</scope>
</reference>
<evidence type="ECO:0000313" key="1">
    <source>
        <dbReference type="EMBL" id="CAG9136273.1"/>
    </source>
</evidence>
<comment type="caution">
    <text evidence="1">The sequence shown here is derived from an EMBL/GenBank/DDBJ whole genome shotgun (WGS) entry which is preliminary data.</text>
</comment>
<keyword evidence="2" id="KW-1185">Reference proteome</keyword>
<name>A0A8S4G573_PLUXY</name>
<evidence type="ECO:0000313" key="2">
    <source>
        <dbReference type="Proteomes" id="UP000653454"/>
    </source>
</evidence>
<accession>A0A8S4G573</accession>
<dbReference type="EMBL" id="CAJHNJ030000132">
    <property type="protein sequence ID" value="CAG9136273.1"/>
    <property type="molecule type" value="Genomic_DNA"/>
</dbReference>
<dbReference type="Proteomes" id="UP000653454">
    <property type="component" value="Unassembled WGS sequence"/>
</dbReference>
<gene>
    <name evidence="1" type="ORF">PLXY2_LOCUS14530</name>
</gene>
<dbReference type="AlphaFoldDB" id="A0A8S4G573"/>
<sequence length="50" mass="5961">MKNNINNKITIVKTSLFKVRPKVFVTNIFIKFSRNFRTYNIARNSKTKII</sequence>
<proteinExistence type="predicted"/>
<protein>
    <submittedName>
        <fullName evidence="1">(diamondback moth) hypothetical protein</fullName>
    </submittedName>
</protein>
<organism evidence="1 2">
    <name type="scientific">Plutella xylostella</name>
    <name type="common">Diamondback moth</name>
    <name type="synonym">Plutella maculipennis</name>
    <dbReference type="NCBI Taxonomy" id="51655"/>
    <lineage>
        <taxon>Eukaryota</taxon>
        <taxon>Metazoa</taxon>
        <taxon>Ecdysozoa</taxon>
        <taxon>Arthropoda</taxon>
        <taxon>Hexapoda</taxon>
        <taxon>Insecta</taxon>
        <taxon>Pterygota</taxon>
        <taxon>Neoptera</taxon>
        <taxon>Endopterygota</taxon>
        <taxon>Lepidoptera</taxon>
        <taxon>Glossata</taxon>
        <taxon>Ditrysia</taxon>
        <taxon>Yponomeutoidea</taxon>
        <taxon>Plutellidae</taxon>
        <taxon>Plutella</taxon>
    </lineage>
</organism>